<evidence type="ECO:0000313" key="2">
    <source>
        <dbReference type="EMBL" id="MDN4187900.1"/>
    </source>
</evidence>
<evidence type="ECO:0000313" key="3">
    <source>
        <dbReference type="Proteomes" id="UP001169990"/>
    </source>
</evidence>
<reference evidence="2" key="2">
    <citation type="journal article" date="2022" name="3 Biotech.">
        <title>Isomaltooligosaccharides utilization and genomic characterization of human infant anti-inflammatory Bifidobacterium longum and Bifidobacterium breve strains.</title>
        <authorList>
            <person name="Sharma S."/>
            <person name="Singh S."/>
            <person name="Chaudhary V."/>
            <person name="Mantri S."/>
            <person name="Chander A."/>
            <person name="Maurya R."/>
            <person name="Rajarammohan S."/>
            <person name="Singh R.P."/>
            <person name="Rishi P."/>
            <person name="Bishnoi M."/>
            <person name="Bhadada S.K."/>
            <person name="Kondepudi K.K."/>
        </authorList>
    </citation>
    <scope>NUCLEOTIDE SEQUENCE</scope>
    <source>
        <strain evidence="2">Bif11</strain>
    </source>
</reference>
<accession>A0AAW7LF73</accession>
<keyword evidence="1" id="KW-0812">Transmembrane</keyword>
<reference evidence="2" key="1">
    <citation type="submission" date="2018-05" db="EMBL/GenBank/DDBJ databases">
        <authorList>
            <person name="Kondepudi K.K."/>
            <person name="Singh S."/>
            <person name="Chaudhry V."/>
            <person name="Mantri S."/>
            <person name="Bhadada S."/>
            <person name="Bishnoi M."/>
            <person name="Kaur J."/>
            <person name="Sharma S."/>
            <person name="Bhatia R."/>
        </authorList>
    </citation>
    <scope>NUCLEOTIDE SEQUENCE</scope>
    <source>
        <strain evidence="2">Bif11</strain>
    </source>
</reference>
<protein>
    <submittedName>
        <fullName evidence="2">DUF2530 domain-containing protein</fullName>
    </submittedName>
</protein>
<dbReference type="EMBL" id="QELD01000009">
    <property type="protein sequence ID" value="MDN4187900.1"/>
    <property type="molecule type" value="Genomic_DNA"/>
</dbReference>
<feature type="transmembrane region" description="Helical" evidence="1">
    <location>
        <begin position="28"/>
        <end position="48"/>
    </location>
</feature>
<comment type="caution">
    <text evidence="2">The sequence shown here is derived from an EMBL/GenBank/DDBJ whole genome shotgun (WGS) entry which is preliminary data.</text>
</comment>
<keyword evidence="1" id="KW-1133">Transmembrane helix</keyword>
<keyword evidence="1" id="KW-0472">Membrane</keyword>
<sequence length="86" mass="9563">MSMKFAPIIDPAVRKPAPKPVRVDLRKAFGIGTGLWAVALVIALILLAFNHSTLPLVIMCAAGVIIGVLLLIWEHFDRWDYRRLGQ</sequence>
<proteinExistence type="predicted"/>
<gene>
    <name evidence="2" type="ORF">DC496_05975</name>
</gene>
<evidence type="ECO:0000256" key="1">
    <source>
        <dbReference type="SAM" id="Phobius"/>
    </source>
</evidence>
<organism evidence="2 3">
    <name type="scientific">Bifidobacterium breve</name>
    <dbReference type="NCBI Taxonomy" id="1685"/>
    <lineage>
        <taxon>Bacteria</taxon>
        <taxon>Bacillati</taxon>
        <taxon>Actinomycetota</taxon>
        <taxon>Actinomycetes</taxon>
        <taxon>Bifidobacteriales</taxon>
        <taxon>Bifidobacteriaceae</taxon>
        <taxon>Bifidobacterium</taxon>
    </lineage>
</organism>
<dbReference type="AlphaFoldDB" id="A0AAW7LF73"/>
<name>A0AAW7LF73_BIFBR</name>
<dbReference type="Proteomes" id="UP001169990">
    <property type="component" value="Unassembled WGS sequence"/>
</dbReference>
<feature type="transmembrane region" description="Helical" evidence="1">
    <location>
        <begin position="54"/>
        <end position="73"/>
    </location>
</feature>